<comment type="caution">
    <text evidence="3">The sequence shown here is derived from an EMBL/GenBank/DDBJ whole genome shotgun (WGS) entry which is preliminary data.</text>
</comment>
<dbReference type="InterPro" id="IPR008942">
    <property type="entry name" value="ENTH_VHS"/>
</dbReference>
<evidence type="ECO:0000259" key="2">
    <source>
        <dbReference type="PROSITE" id="PS50942"/>
    </source>
</evidence>
<evidence type="ECO:0000313" key="3">
    <source>
        <dbReference type="EMBL" id="KAJ1613389.1"/>
    </source>
</evidence>
<dbReference type="Pfam" id="PF01417">
    <property type="entry name" value="ENTH"/>
    <property type="match status" value="1"/>
</dbReference>
<protein>
    <submittedName>
        <fullName evidence="3">Epsin like ENTH/VHS domain</fullName>
    </submittedName>
</protein>
<dbReference type="PANTHER" id="PTHR12276">
    <property type="entry name" value="EPSIN/ENT-RELATED"/>
    <property type="match status" value="1"/>
</dbReference>
<dbReference type="PANTHER" id="PTHR12276:SF45">
    <property type="entry name" value="CLATHRIN INTERACTOR 1"/>
    <property type="match status" value="1"/>
</dbReference>
<accession>A0ABQ8P9D6</accession>
<dbReference type="InterPro" id="IPR013809">
    <property type="entry name" value="ENTH"/>
</dbReference>
<keyword evidence="4" id="KW-1185">Reference proteome</keyword>
<organism evidence="3 4">
    <name type="scientific">Cryptosporidium canis</name>
    <dbReference type="NCBI Taxonomy" id="195482"/>
    <lineage>
        <taxon>Eukaryota</taxon>
        <taxon>Sar</taxon>
        <taxon>Alveolata</taxon>
        <taxon>Apicomplexa</taxon>
        <taxon>Conoidasida</taxon>
        <taxon>Coccidia</taxon>
        <taxon>Eucoccidiorida</taxon>
        <taxon>Eimeriorina</taxon>
        <taxon>Cryptosporidiidae</taxon>
        <taxon>Cryptosporidium</taxon>
    </lineage>
</organism>
<dbReference type="CDD" id="cd03571">
    <property type="entry name" value="ENTH"/>
    <property type="match status" value="1"/>
</dbReference>
<dbReference type="EMBL" id="JAPCXB010000035">
    <property type="protein sequence ID" value="KAJ1613389.1"/>
    <property type="molecule type" value="Genomic_DNA"/>
</dbReference>
<dbReference type="SMART" id="SM00273">
    <property type="entry name" value="ENTH"/>
    <property type="match status" value="1"/>
</dbReference>
<sequence length="422" mass="46314">MELNEVGRLLVSMTRKMKKTASQIVHPLTQLEKWLKEATANTNWGCSSTILNEIARSMTDYHDYVLVQKCIGECLSEKPSKWRKIFKTLVLVEYLLKNGIDRFVDDIKEYIYKIRHLQDFHYSEEGRDRGAGIREKSKYILGLLNDPVQLKTERKKARDNRGKYIGINGRTGRLATPASTSGSVSASATMAGIGDRGRDRLSGLPSSSFQEEDGFKDLYDPYCVDSLSRKISACREDDNRSRDGLEEVKNASISGPCVKLPGPPSYSGGPGNRESSGLGVSRGRRMECLGAAARVAGSPDRSIQNAAQILAGESSFGGGGLGEDGDWGTFVAAEEEGREVQSGRSVSLNPFGLEDVQVDREMERRRRVMEESMADLLDVCVWGKDEKGVVAKGGGGELQQQENLWAGTGNQGSGNVHIPYGF</sequence>
<dbReference type="PROSITE" id="PS50942">
    <property type="entry name" value="ENTH"/>
    <property type="match status" value="1"/>
</dbReference>
<dbReference type="Gene3D" id="1.25.40.90">
    <property type="match status" value="1"/>
</dbReference>
<feature type="region of interest" description="Disordered" evidence="1">
    <location>
        <begin position="253"/>
        <end position="280"/>
    </location>
</feature>
<dbReference type="SUPFAM" id="SSF48464">
    <property type="entry name" value="ENTH/VHS domain"/>
    <property type="match status" value="1"/>
</dbReference>
<proteinExistence type="predicted"/>
<feature type="domain" description="ENTH" evidence="2">
    <location>
        <begin position="23"/>
        <end position="154"/>
    </location>
</feature>
<dbReference type="Proteomes" id="UP001071777">
    <property type="component" value="Unassembled WGS sequence"/>
</dbReference>
<reference evidence="3" key="1">
    <citation type="submission" date="2022-10" db="EMBL/GenBank/DDBJ databases">
        <title>Adaptive evolution leads to modifications in subtelomeric GC content in a zoonotic Cryptosporidium species.</title>
        <authorList>
            <person name="Li J."/>
            <person name="Feng Y."/>
            <person name="Xiao L."/>
        </authorList>
    </citation>
    <scope>NUCLEOTIDE SEQUENCE</scope>
    <source>
        <strain evidence="3">25894</strain>
    </source>
</reference>
<evidence type="ECO:0000313" key="4">
    <source>
        <dbReference type="Proteomes" id="UP001071777"/>
    </source>
</evidence>
<evidence type="ECO:0000256" key="1">
    <source>
        <dbReference type="SAM" id="MobiDB-lite"/>
    </source>
</evidence>
<gene>
    <name evidence="3" type="ORF">OJ252_972</name>
</gene>
<name>A0ABQ8P9D6_9CRYT</name>